<dbReference type="STRING" id="1111735.GCA_000428045_01371"/>
<proteinExistence type="predicted"/>
<gene>
    <name evidence="3" type="ORF">C0630_03640</name>
</gene>
<dbReference type="InterPro" id="IPR051610">
    <property type="entry name" value="GPI/OXD"/>
</dbReference>
<sequence length="114" mass="12566">MKITRLNECETTPVNMEGIKGVTKQVPIGKADGAPNFSIRVFTLEPGGHTPHHSHESEHVNYILEGNGVAMEGDTGHPIQKGDYLLVKPHEVHQYRNTGDSPLVFMCMVPSAYE</sequence>
<organism evidence="3 4">
    <name type="scientific">Sedimenticola selenatireducens</name>
    <dbReference type="NCBI Taxonomy" id="191960"/>
    <lineage>
        <taxon>Bacteria</taxon>
        <taxon>Pseudomonadati</taxon>
        <taxon>Pseudomonadota</taxon>
        <taxon>Gammaproteobacteria</taxon>
        <taxon>Chromatiales</taxon>
        <taxon>Sedimenticolaceae</taxon>
        <taxon>Sedimenticola</taxon>
    </lineage>
</organism>
<dbReference type="InterPro" id="IPR014710">
    <property type="entry name" value="RmlC-like_jellyroll"/>
</dbReference>
<dbReference type="InterPro" id="IPR013096">
    <property type="entry name" value="Cupin_2"/>
</dbReference>
<dbReference type="InterPro" id="IPR011051">
    <property type="entry name" value="RmlC_Cupin_sf"/>
</dbReference>
<protein>
    <recommendedName>
        <fullName evidence="2">Cupin type-2 domain-containing protein</fullName>
    </recommendedName>
</protein>
<dbReference type="SUPFAM" id="SSF51182">
    <property type="entry name" value="RmlC-like cupins"/>
    <property type="match status" value="1"/>
</dbReference>
<dbReference type="PANTHER" id="PTHR35848:SF6">
    <property type="entry name" value="CUPIN TYPE-2 DOMAIN-CONTAINING PROTEIN"/>
    <property type="match status" value="1"/>
</dbReference>
<name>A0A2N6D0Q7_9GAMM</name>
<dbReference type="Pfam" id="PF07883">
    <property type="entry name" value="Cupin_2"/>
    <property type="match status" value="1"/>
</dbReference>
<reference evidence="3 4" key="1">
    <citation type="submission" date="2017-11" db="EMBL/GenBank/DDBJ databases">
        <title>Genome-resolved metagenomics identifies genetic mobility, metabolic interactions, and unexpected diversity in perchlorate-reducing communities.</title>
        <authorList>
            <person name="Barnum T.P."/>
            <person name="Figueroa I.A."/>
            <person name="Carlstrom C.I."/>
            <person name="Lucas L.N."/>
            <person name="Engelbrektson A.L."/>
            <person name="Coates J.D."/>
        </authorList>
    </citation>
    <scope>NUCLEOTIDE SEQUENCE [LARGE SCALE GENOMIC DNA]</scope>
    <source>
        <strain evidence="3">BM301</strain>
    </source>
</reference>
<dbReference type="CDD" id="cd02222">
    <property type="entry name" value="cupin_TM1459-like"/>
    <property type="match status" value="1"/>
</dbReference>
<evidence type="ECO:0000313" key="4">
    <source>
        <dbReference type="Proteomes" id="UP000235015"/>
    </source>
</evidence>
<dbReference type="EMBL" id="PKUN01000002">
    <property type="protein sequence ID" value="PLX63249.1"/>
    <property type="molecule type" value="Genomic_DNA"/>
</dbReference>
<evidence type="ECO:0000313" key="3">
    <source>
        <dbReference type="EMBL" id="PLX63249.1"/>
    </source>
</evidence>
<dbReference type="Gene3D" id="2.60.120.10">
    <property type="entry name" value="Jelly Rolls"/>
    <property type="match status" value="1"/>
</dbReference>
<dbReference type="RefSeq" id="WP_273437847.1">
    <property type="nucleotide sequence ID" value="NZ_CAXXYC010000003.1"/>
</dbReference>
<dbReference type="AlphaFoldDB" id="A0A2N6D0Q7"/>
<keyword evidence="1" id="KW-0479">Metal-binding</keyword>
<feature type="domain" description="Cupin type-2" evidence="2">
    <location>
        <begin position="41"/>
        <end position="108"/>
    </location>
</feature>
<dbReference type="GO" id="GO:0046872">
    <property type="term" value="F:metal ion binding"/>
    <property type="evidence" value="ECO:0007669"/>
    <property type="project" value="UniProtKB-KW"/>
</dbReference>
<evidence type="ECO:0000256" key="1">
    <source>
        <dbReference type="ARBA" id="ARBA00022723"/>
    </source>
</evidence>
<comment type="caution">
    <text evidence="3">The sequence shown here is derived from an EMBL/GenBank/DDBJ whole genome shotgun (WGS) entry which is preliminary data.</text>
</comment>
<dbReference type="PANTHER" id="PTHR35848">
    <property type="entry name" value="OXALATE-BINDING PROTEIN"/>
    <property type="match status" value="1"/>
</dbReference>
<dbReference type="Proteomes" id="UP000235015">
    <property type="component" value="Unassembled WGS sequence"/>
</dbReference>
<evidence type="ECO:0000259" key="2">
    <source>
        <dbReference type="Pfam" id="PF07883"/>
    </source>
</evidence>
<accession>A0A2N6D0Q7</accession>